<feature type="transmembrane region" description="Helical" evidence="11">
    <location>
        <begin position="271"/>
        <end position="291"/>
    </location>
</feature>
<evidence type="ECO:0000256" key="8">
    <source>
        <dbReference type="ARBA" id="ARBA00023170"/>
    </source>
</evidence>
<feature type="transmembrane region" description="Helical" evidence="11">
    <location>
        <begin position="118"/>
        <end position="141"/>
    </location>
</feature>
<protein>
    <submittedName>
        <fullName evidence="14">G_PROTEIN_RECEP_F1_2 domain-containing protein</fullName>
    </submittedName>
</protein>
<reference evidence="14" key="1">
    <citation type="submission" date="2017-02" db="UniProtKB">
        <authorList>
            <consortium name="WormBaseParasite"/>
        </authorList>
    </citation>
    <scope>IDENTIFICATION</scope>
</reference>
<keyword evidence="7" id="KW-1015">Disulfide bond</keyword>
<feature type="transmembrane region" description="Helical" evidence="11">
    <location>
        <begin position="77"/>
        <end position="98"/>
    </location>
</feature>
<evidence type="ECO:0000256" key="9">
    <source>
        <dbReference type="ARBA" id="ARBA00023224"/>
    </source>
</evidence>
<evidence type="ECO:0000259" key="12">
    <source>
        <dbReference type="PROSITE" id="PS50262"/>
    </source>
</evidence>
<evidence type="ECO:0000256" key="10">
    <source>
        <dbReference type="RuleBase" id="RU000688"/>
    </source>
</evidence>
<keyword evidence="6 11" id="KW-0472">Membrane</keyword>
<feature type="transmembrane region" description="Helical" evidence="11">
    <location>
        <begin position="311"/>
        <end position="329"/>
    </location>
</feature>
<dbReference type="AlphaFoldDB" id="A0A0N5AJK9"/>
<dbReference type="GO" id="GO:0005886">
    <property type="term" value="C:plasma membrane"/>
    <property type="evidence" value="ECO:0007669"/>
    <property type="project" value="UniProtKB-SubCell"/>
</dbReference>
<keyword evidence="5 10" id="KW-0297">G-protein coupled receptor</keyword>
<evidence type="ECO:0000256" key="6">
    <source>
        <dbReference type="ARBA" id="ARBA00023136"/>
    </source>
</evidence>
<dbReference type="PANTHER" id="PTHR24248:SF199">
    <property type="entry name" value="IP13425P-RELATED"/>
    <property type="match status" value="1"/>
</dbReference>
<dbReference type="Proteomes" id="UP000046393">
    <property type="component" value="Unplaced"/>
</dbReference>
<evidence type="ECO:0000256" key="5">
    <source>
        <dbReference type="ARBA" id="ARBA00023040"/>
    </source>
</evidence>
<name>A0A0N5AJK9_9BILA</name>
<proteinExistence type="inferred from homology"/>
<evidence type="ECO:0000313" key="13">
    <source>
        <dbReference type="Proteomes" id="UP000046393"/>
    </source>
</evidence>
<keyword evidence="3 10" id="KW-0812">Transmembrane</keyword>
<keyword evidence="8 10" id="KW-0675">Receptor</keyword>
<dbReference type="GO" id="GO:0071880">
    <property type="term" value="P:adenylate cyclase-activating adrenergic receptor signaling pathway"/>
    <property type="evidence" value="ECO:0007669"/>
    <property type="project" value="TreeGrafter"/>
</dbReference>
<evidence type="ECO:0000256" key="2">
    <source>
        <dbReference type="ARBA" id="ARBA00022475"/>
    </source>
</evidence>
<feature type="transmembrane region" description="Helical" evidence="11">
    <location>
        <begin position="6"/>
        <end position="27"/>
    </location>
</feature>
<keyword evidence="9 10" id="KW-0807">Transducer</keyword>
<feature type="transmembrane region" description="Helical" evidence="11">
    <location>
        <begin position="39"/>
        <end position="62"/>
    </location>
</feature>
<accession>A0A0N5AJK9</accession>
<dbReference type="PROSITE" id="PS50262">
    <property type="entry name" value="G_PROTEIN_RECEP_F1_2"/>
    <property type="match status" value="1"/>
</dbReference>
<dbReference type="SMART" id="SM01381">
    <property type="entry name" value="7TM_GPCR_Srsx"/>
    <property type="match status" value="1"/>
</dbReference>
<dbReference type="Pfam" id="PF00001">
    <property type="entry name" value="7tm_1"/>
    <property type="match status" value="1"/>
</dbReference>
<feature type="domain" description="G-protein coupled receptors family 1 profile" evidence="12">
    <location>
        <begin position="18"/>
        <end position="322"/>
    </location>
</feature>
<evidence type="ECO:0000256" key="3">
    <source>
        <dbReference type="ARBA" id="ARBA00022692"/>
    </source>
</evidence>
<evidence type="ECO:0000313" key="14">
    <source>
        <dbReference type="WBParaSite" id="SMUV_0000465101-mRNA-1"/>
    </source>
</evidence>
<keyword evidence="2" id="KW-1003">Cell membrane</keyword>
<dbReference type="STRING" id="451379.A0A0N5AJK9"/>
<evidence type="ECO:0000256" key="1">
    <source>
        <dbReference type="ARBA" id="ARBA00004651"/>
    </source>
</evidence>
<dbReference type="InterPro" id="IPR017452">
    <property type="entry name" value="GPCR_Rhodpsn_7TM"/>
</dbReference>
<keyword evidence="13" id="KW-1185">Reference proteome</keyword>
<comment type="subcellular location">
    <subcellularLocation>
        <location evidence="1">Cell membrane</location>
        <topology evidence="1">Multi-pass membrane protein</topology>
    </subcellularLocation>
</comment>
<organism evidence="13 14">
    <name type="scientific">Syphacia muris</name>
    <dbReference type="NCBI Taxonomy" id="451379"/>
    <lineage>
        <taxon>Eukaryota</taxon>
        <taxon>Metazoa</taxon>
        <taxon>Ecdysozoa</taxon>
        <taxon>Nematoda</taxon>
        <taxon>Chromadorea</taxon>
        <taxon>Rhabditida</taxon>
        <taxon>Spirurina</taxon>
        <taxon>Oxyuridomorpha</taxon>
        <taxon>Oxyuroidea</taxon>
        <taxon>Oxyuridae</taxon>
        <taxon>Syphacia</taxon>
    </lineage>
</organism>
<evidence type="ECO:0000256" key="11">
    <source>
        <dbReference type="SAM" id="Phobius"/>
    </source>
</evidence>
<dbReference type="CDD" id="cd15331">
    <property type="entry name" value="7tmA_5-HT1A_invertebrates"/>
    <property type="match status" value="1"/>
</dbReference>
<dbReference type="PRINTS" id="PR00237">
    <property type="entry name" value="GPCRRHODOPSN"/>
</dbReference>
<dbReference type="GO" id="GO:0043410">
    <property type="term" value="P:positive regulation of MAPK cascade"/>
    <property type="evidence" value="ECO:0007669"/>
    <property type="project" value="TreeGrafter"/>
</dbReference>
<dbReference type="InterPro" id="IPR000276">
    <property type="entry name" value="GPCR_Rhodpsn"/>
</dbReference>
<comment type="similarity">
    <text evidence="10">Belongs to the G-protein coupled receptor 1 family.</text>
</comment>
<dbReference type="PANTHER" id="PTHR24248">
    <property type="entry name" value="ADRENERGIC RECEPTOR-RELATED G-PROTEIN COUPLED RECEPTOR"/>
    <property type="match status" value="1"/>
</dbReference>
<evidence type="ECO:0000256" key="7">
    <source>
        <dbReference type="ARBA" id="ARBA00023157"/>
    </source>
</evidence>
<dbReference type="GO" id="GO:0004993">
    <property type="term" value="F:G protein-coupled serotonin receptor activity"/>
    <property type="evidence" value="ECO:0007669"/>
    <property type="project" value="UniProtKB-ARBA"/>
</dbReference>
<dbReference type="SUPFAM" id="SSF81321">
    <property type="entry name" value="Family A G protein-coupled receptor-like"/>
    <property type="match status" value="1"/>
</dbReference>
<dbReference type="PROSITE" id="PS00237">
    <property type="entry name" value="G_PROTEIN_RECEP_F1_1"/>
    <property type="match status" value="1"/>
</dbReference>
<keyword evidence="4 11" id="KW-1133">Transmembrane helix</keyword>
<evidence type="ECO:0000256" key="4">
    <source>
        <dbReference type="ARBA" id="ARBA00022989"/>
    </source>
</evidence>
<feature type="transmembrane region" description="Helical" evidence="11">
    <location>
        <begin position="161"/>
        <end position="186"/>
    </location>
</feature>
<dbReference type="Gene3D" id="1.20.1070.10">
    <property type="entry name" value="Rhodopsin 7-helix transmembrane proteins"/>
    <property type="match status" value="1"/>
</dbReference>
<sequence>MVAIGTILVIIILACIIGNLFVILAILIERDLRCRPQYYLIFSLAVADLLVGLIVTPLYAWATVTKAWKLGAALCDIWITTDLLLCTSSILHLVAIALDRYWSVTDITYVQNRTPKRIFTMLAVVWVVSLVISVAPIFGWKDSNFLDRVEKQHVCLVSQQISFQIFSTATAFYIPLCAITFVYYKIMRAAKLRFKRERDRKTIRRLESDQLIAEGPENEHKVSSNITTENCNGNVEKVRHSSAILTRFPRLKRRSKESSEMKRQRKAWRTLAIITGTFVASWTPFFLVAVYRPICGCEVPELVERLTNWLGYLNSAINPVIYTIFSLDFRNAFHKLLKRILFINDQRRTFHDCGTIRR</sequence>
<dbReference type="WBParaSite" id="SMUV_0000465101-mRNA-1">
    <property type="protein sequence ID" value="SMUV_0000465101-mRNA-1"/>
    <property type="gene ID" value="SMUV_0000465101"/>
</dbReference>